<keyword evidence="3" id="KW-1185">Reference proteome</keyword>
<evidence type="ECO:0000313" key="3">
    <source>
        <dbReference type="Proteomes" id="UP000184499"/>
    </source>
</evidence>
<dbReference type="EMBL" id="KV878681">
    <property type="protein sequence ID" value="OJJ75099.1"/>
    <property type="molecule type" value="Genomic_DNA"/>
</dbReference>
<name>A0A1L9UU78_ASPBC</name>
<reference evidence="3" key="1">
    <citation type="journal article" date="2017" name="Genome Biol.">
        <title>Comparative genomics reveals high biological diversity and specific adaptations in the industrially and medically important fungal genus Aspergillus.</title>
        <authorList>
            <person name="de Vries R.P."/>
            <person name="Riley R."/>
            <person name="Wiebenga A."/>
            <person name="Aguilar-Osorio G."/>
            <person name="Amillis S."/>
            <person name="Uchima C.A."/>
            <person name="Anderluh G."/>
            <person name="Asadollahi M."/>
            <person name="Askin M."/>
            <person name="Barry K."/>
            <person name="Battaglia E."/>
            <person name="Bayram O."/>
            <person name="Benocci T."/>
            <person name="Braus-Stromeyer S.A."/>
            <person name="Caldana C."/>
            <person name="Canovas D."/>
            <person name="Cerqueira G.C."/>
            <person name="Chen F."/>
            <person name="Chen W."/>
            <person name="Choi C."/>
            <person name="Clum A."/>
            <person name="Dos Santos R.A."/>
            <person name="Damasio A.R."/>
            <person name="Diallinas G."/>
            <person name="Emri T."/>
            <person name="Fekete E."/>
            <person name="Flipphi M."/>
            <person name="Freyberg S."/>
            <person name="Gallo A."/>
            <person name="Gournas C."/>
            <person name="Habgood R."/>
            <person name="Hainaut M."/>
            <person name="Harispe M.L."/>
            <person name="Henrissat B."/>
            <person name="Hilden K.S."/>
            <person name="Hope R."/>
            <person name="Hossain A."/>
            <person name="Karabika E."/>
            <person name="Karaffa L."/>
            <person name="Karanyi Z."/>
            <person name="Krasevec N."/>
            <person name="Kuo A."/>
            <person name="Kusch H."/>
            <person name="LaButti K."/>
            <person name="Lagendijk E.L."/>
            <person name="Lapidus A."/>
            <person name="Levasseur A."/>
            <person name="Lindquist E."/>
            <person name="Lipzen A."/>
            <person name="Logrieco A.F."/>
            <person name="MacCabe A."/>
            <person name="Maekelae M.R."/>
            <person name="Malavazi I."/>
            <person name="Melin P."/>
            <person name="Meyer V."/>
            <person name="Mielnichuk N."/>
            <person name="Miskei M."/>
            <person name="Molnar A.P."/>
            <person name="Mule G."/>
            <person name="Ngan C.Y."/>
            <person name="Orejas M."/>
            <person name="Orosz E."/>
            <person name="Ouedraogo J.P."/>
            <person name="Overkamp K.M."/>
            <person name="Park H.-S."/>
            <person name="Perrone G."/>
            <person name="Piumi F."/>
            <person name="Punt P.J."/>
            <person name="Ram A.F."/>
            <person name="Ramon A."/>
            <person name="Rauscher S."/>
            <person name="Record E."/>
            <person name="Riano-Pachon D.M."/>
            <person name="Robert V."/>
            <person name="Roehrig J."/>
            <person name="Ruller R."/>
            <person name="Salamov A."/>
            <person name="Salih N.S."/>
            <person name="Samson R.A."/>
            <person name="Sandor E."/>
            <person name="Sanguinetti M."/>
            <person name="Schuetze T."/>
            <person name="Sepcic K."/>
            <person name="Shelest E."/>
            <person name="Sherlock G."/>
            <person name="Sophianopoulou V."/>
            <person name="Squina F.M."/>
            <person name="Sun H."/>
            <person name="Susca A."/>
            <person name="Todd R.B."/>
            <person name="Tsang A."/>
            <person name="Unkles S.E."/>
            <person name="van de Wiele N."/>
            <person name="van Rossen-Uffink D."/>
            <person name="Oliveira J.V."/>
            <person name="Vesth T.C."/>
            <person name="Visser J."/>
            <person name="Yu J.-H."/>
            <person name="Zhou M."/>
            <person name="Andersen M.R."/>
            <person name="Archer D.B."/>
            <person name="Baker S.E."/>
            <person name="Benoit I."/>
            <person name="Brakhage A.A."/>
            <person name="Braus G.H."/>
            <person name="Fischer R."/>
            <person name="Frisvad J.C."/>
            <person name="Goldman G.H."/>
            <person name="Houbraken J."/>
            <person name="Oakley B."/>
            <person name="Pocsi I."/>
            <person name="Scazzocchio C."/>
            <person name="Seiboth B."/>
            <person name="vanKuyk P.A."/>
            <person name="Wortman J."/>
            <person name="Dyer P.S."/>
            <person name="Grigoriev I.V."/>
        </authorList>
    </citation>
    <scope>NUCLEOTIDE SEQUENCE [LARGE SCALE GENOMIC DNA]</scope>
    <source>
        <strain evidence="3">CBS 101740 / IMI 381727 / IBT 21946</strain>
    </source>
</reference>
<keyword evidence="1" id="KW-1133">Transmembrane helix</keyword>
<keyword evidence="1" id="KW-0472">Membrane</keyword>
<dbReference type="GeneID" id="93578350"/>
<evidence type="ECO:0000256" key="1">
    <source>
        <dbReference type="SAM" id="Phobius"/>
    </source>
</evidence>
<dbReference type="RefSeq" id="XP_067482347.1">
    <property type="nucleotide sequence ID" value="XM_067625862.1"/>
</dbReference>
<feature type="transmembrane region" description="Helical" evidence="1">
    <location>
        <begin position="55"/>
        <end position="76"/>
    </location>
</feature>
<dbReference type="VEuPathDB" id="FungiDB:ASPBRDRAFT_474845"/>
<protein>
    <submittedName>
        <fullName evidence="2">Uncharacterized protein</fullName>
    </submittedName>
</protein>
<proteinExistence type="predicted"/>
<gene>
    <name evidence="2" type="ORF">ASPBRDRAFT_474845</name>
</gene>
<evidence type="ECO:0000313" key="2">
    <source>
        <dbReference type="EMBL" id="OJJ75099.1"/>
    </source>
</evidence>
<organism evidence="2 3">
    <name type="scientific">Aspergillus brasiliensis (strain CBS 101740 / IMI 381727 / IBT 21946)</name>
    <dbReference type="NCBI Taxonomy" id="767769"/>
    <lineage>
        <taxon>Eukaryota</taxon>
        <taxon>Fungi</taxon>
        <taxon>Dikarya</taxon>
        <taxon>Ascomycota</taxon>
        <taxon>Pezizomycotina</taxon>
        <taxon>Eurotiomycetes</taxon>
        <taxon>Eurotiomycetidae</taxon>
        <taxon>Eurotiales</taxon>
        <taxon>Aspergillaceae</taxon>
        <taxon>Aspergillus</taxon>
        <taxon>Aspergillus subgen. Circumdati</taxon>
    </lineage>
</organism>
<sequence>MSGWLWHHHRYYLPYTILATCQRKKSWGTDSNYHGLFMSIASGDMYPSMPLGDIASHYISLWFVVFFHLGTDFLAFSESAVSLTQFSPMLQSRSLPACIFAPHTIQLSPPSSSYLFFPLPPSI</sequence>
<dbReference type="AlphaFoldDB" id="A0A1L9UU78"/>
<keyword evidence="1" id="KW-0812">Transmembrane</keyword>
<dbReference type="Proteomes" id="UP000184499">
    <property type="component" value="Unassembled WGS sequence"/>
</dbReference>
<accession>A0A1L9UU78</accession>